<dbReference type="Proteomes" id="UP001597111">
    <property type="component" value="Unassembled WGS sequence"/>
</dbReference>
<name>A0ABD6B439_9EURY</name>
<dbReference type="RefSeq" id="WP_379731245.1">
    <property type="nucleotide sequence ID" value="NZ_JBHSWZ010000067.1"/>
</dbReference>
<evidence type="ECO:0000313" key="7">
    <source>
        <dbReference type="Proteomes" id="UP001597111"/>
    </source>
</evidence>
<dbReference type="SUPFAM" id="SSF53850">
    <property type="entry name" value="Periplasmic binding protein-like II"/>
    <property type="match status" value="1"/>
</dbReference>
<keyword evidence="3" id="KW-0732">Signal</keyword>
<dbReference type="PIRSF" id="PIRSF002741">
    <property type="entry name" value="MppA"/>
    <property type="match status" value="1"/>
</dbReference>
<dbReference type="PANTHER" id="PTHR30290:SF9">
    <property type="entry name" value="OLIGOPEPTIDE-BINDING PROTEIN APPA"/>
    <property type="match status" value="1"/>
</dbReference>
<organism evidence="6 7">
    <name type="scientific">Halolamina salina</name>
    <dbReference type="NCBI Taxonomy" id="1220023"/>
    <lineage>
        <taxon>Archaea</taxon>
        <taxon>Methanobacteriati</taxon>
        <taxon>Methanobacteriota</taxon>
        <taxon>Stenosarchaea group</taxon>
        <taxon>Halobacteria</taxon>
        <taxon>Halobacteriales</taxon>
        <taxon>Haloferacaceae</taxon>
    </lineage>
</organism>
<comment type="similarity">
    <text evidence="1">Belongs to the bacterial solute-binding protein 5 family.</text>
</comment>
<proteinExistence type="inferred from homology"/>
<evidence type="ECO:0000256" key="2">
    <source>
        <dbReference type="ARBA" id="ARBA00022448"/>
    </source>
</evidence>
<evidence type="ECO:0000256" key="1">
    <source>
        <dbReference type="ARBA" id="ARBA00005695"/>
    </source>
</evidence>
<dbReference type="PANTHER" id="PTHR30290">
    <property type="entry name" value="PERIPLASMIC BINDING COMPONENT OF ABC TRANSPORTER"/>
    <property type="match status" value="1"/>
</dbReference>
<dbReference type="InterPro" id="IPR000914">
    <property type="entry name" value="SBP_5_dom"/>
</dbReference>
<feature type="region of interest" description="Disordered" evidence="4">
    <location>
        <begin position="30"/>
        <end position="63"/>
    </location>
</feature>
<dbReference type="PROSITE" id="PS51257">
    <property type="entry name" value="PROKAR_LIPOPROTEIN"/>
    <property type="match status" value="1"/>
</dbReference>
<comment type="caution">
    <text evidence="6">The sequence shown here is derived from an EMBL/GenBank/DDBJ whole genome shotgun (WGS) entry which is preliminary data.</text>
</comment>
<evidence type="ECO:0000259" key="5">
    <source>
        <dbReference type="Pfam" id="PF00496"/>
    </source>
</evidence>
<dbReference type="Pfam" id="PF00496">
    <property type="entry name" value="SBP_bac_5"/>
    <property type="match status" value="1"/>
</dbReference>
<dbReference type="InterPro" id="IPR030678">
    <property type="entry name" value="Peptide/Ni-bd"/>
</dbReference>
<feature type="compositionally biased region" description="Polar residues" evidence="4">
    <location>
        <begin position="48"/>
        <end position="58"/>
    </location>
</feature>
<dbReference type="Gene3D" id="3.40.190.10">
    <property type="entry name" value="Periplasmic binding protein-like II"/>
    <property type="match status" value="1"/>
</dbReference>
<keyword evidence="7" id="KW-1185">Reference proteome</keyword>
<keyword evidence="2" id="KW-0813">Transport</keyword>
<gene>
    <name evidence="6" type="ORF">ACFR9S_04400</name>
</gene>
<feature type="domain" description="Solute-binding protein family 5" evidence="5">
    <location>
        <begin position="113"/>
        <end position="522"/>
    </location>
</feature>
<reference evidence="6 7" key="1">
    <citation type="journal article" date="2019" name="Int. J. Syst. Evol. Microbiol.">
        <title>The Global Catalogue of Microorganisms (GCM) 10K type strain sequencing project: providing services to taxonomists for standard genome sequencing and annotation.</title>
        <authorList>
            <consortium name="The Broad Institute Genomics Platform"/>
            <consortium name="The Broad Institute Genome Sequencing Center for Infectious Disease"/>
            <person name="Wu L."/>
            <person name="Ma J."/>
        </authorList>
    </citation>
    <scope>NUCLEOTIDE SEQUENCE [LARGE SCALE GENOMIC DNA]</scope>
    <source>
        <strain evidence="6 7">CGMCC 1.12285</strain>
    </source>
</reference>
<evidence type="ECO:0000256" key="3">
    <source>
        <dbReference type="ARBA" id="ARBA00022729"/>
    </source>
</evidence>
<dbReference type="InterPro" id="IPR039424">
    <property type="entry name" value="SBP_5"/>
</dbReference>
<sequence>MRDDNPDTEPLVDRRSILRYGAVGGAIGLAGCTGGDGTDTATDATDTQSSTAEGTPLSTDEDIERGGKPVVGLGAEPQAFNPLVTSDSDAWAIMDRMYPYPTVRDPADVENTHPYVFNDWSFDPDSLTGEVTITEGFQWSDGETLDAEGVAWWFQYLMEQSGHRYESNTNQLASIEATGEYSLEFELESTTAAVFTPETGVFAVPILPAHVWQDIDDYTQYSPDELIGAQGFEWADSNPGNWYELNANPDTLPDEIHEGPYIESLRFRVFGDMTTLIQELQRGNVDLTYNSITPNRAFQLQDADSVKVWNSRARGYNYIAHNMRRVPFDDKPFRQSLGFIYPFNYLQSQLRRGLTETGDYVAAGVYEPWRPDSFDEPIEHGPYMTDDGQLDVEQAREFLRNADGEHDYTFGPVESEQVTGDQEIRVDGELLTDAHTNNDGEGGQGPISLVITPPSTAPVEAQAGARFVENLNEVGIPAETQPVAEGSQNSLIWVQEDFDMWSSGWIWMPKPHMYMGFWLTSGSVDADSSSDEVHLNPMGYTNADDLISAVQTTYEPEAQRQATKEALARVYEDQPVLVTEYPNRLHASSNTFEGWVKVPGGITQNPWTYLNVREA</sequence>
<dbReference type="EMBL" id="JBHUDH010000035">
    <property type="protein sequence ID" value="MFD1525544.1"/>
    <property type="molecule type" value="Genomic_DNA"/>
</dbReference>
<feature type="compositionally biased region" description="Low complexity" evidence="4">
    <location>
        <begin position="38"/>
        <end position="47"/>
    </location>
</feature>
<protein>
    <submittedName>
        <fullName evidence="6">ABC transporter substrate-binding protein</fullName>
    </submittedName>
</protein>
<evidence type="ECO:0000313" key="6">
    <source>
        <dbReference type="EMBL" id="MFD1525544.1"/>
    </source>
</evidence>
<accession>A0ABD6B439</accession>
<dbReference type="CDD" id="cd00995">
    <property type="entry name" value="PBP2_NikA_DppA_OppA_like"/>
    <property type="match status" value="1"/>
</dbReference>
<dbReference type="GO" id="GO:0042597">
    <property type="term" value="C:periplasmic space"/>
    <property type="evidence" value="ECO:0007669"/>
    <property type="project" value="UniProtKB-ARBA"/>
</dbReference>
<dbReference type="Gene3D" id="3.10.105.10">
    <property type="entry name" value="Dipeptide-binding Protein, Domain 3"/>
    <property type="match status" value="1"/>
</dbReference>
<evidence type="ECO:0000256" key="4">
    <source>
        <dbReference type="SAM" id="MobiDB-lite"/>
    </source>
</evidence>
<dbReference type="AlphaFoldDB" id="A0ABD6B439"/>